<accession>A0ABV8SQU3</accession>
<dbReference type="Pfam" id="PF00593">
    <property type="entry name" value="TonB_dep_Rec_b-barrel"/>
    <property type="match status" value="1"/>
</dbReference>
<dbReference type="Pfam" id="PF07715">
    <property type="entry name" value="Plug"/>
    <property type="match status" value="1"/>
</dbReference>
<comment type="similarity">
    <text evidence="4">Belongs to the TonB-dependent receptor family.</text>
</comment>
<gene>
    <name evidence="7" type="ORF">ACFPN2_11750</name>
</gene>
<keyword evidence="7" id="KW-0675">Receptor</keyword>
<dbReference type="EMBL" id="JBHSDU010000003">
    <property type="protein sequence ID" value="MFC4309756.1"/>
    <property type="molecule type" value="Genomic_DNA"/>
</dbReference>
<evidence type="ECO:0000313" key="7">
    <source>
        <dbReference type="EMBL" id="MFC4309756.1"/>
    </source>
</evidence>
<keyword evidence="2 4" id="KW-0472">Membrane</keyword>
<keyword evidence="8" id="KW-1185">Reference proteome</keyword>
<dbReference type="Gene3D" id="2.40.170.20">
    <property type="entry name" value="TonB-dependent receptor, beta-barrel domain"/>
    <property type="match status" value="1"/>
</dbReference>
<dbReference type="RefSeq" id="WP_380600112.1">
    <property type="nucleotide sequence ID" value="NZ_JBHSDU010000003.1"/>
</dbReference>
<dbReference type="InterPro" id="IPR037066">
    <property type="entry name" value="Plug_dom_sf"/>
</dbReference>
<proteinExistence type="inferred from homology"/>
<dbReference type="Gene3D" id="2.170.130.10">
    <property type="entry name" value="TonB-dependent receptor, plug domain"/>
    <property type="match status" value="1"/>
</dbReference>
<name>A0ABV8SQU3_9GAMM</name>
<keyword evidence="4" id="KW-0798">TonB box</keyword>
<comment type="caution">
    <text evidence="7">The sequence shown here is derived from an EMBL/GenBank/DDBJ whole genome shotgun (WGS) entry which is preliminary data.</text>
</comment>
<keyword evidence="3" id="KW-0998">Cell outer membrane</keyword>
<dbReference type="InterPro" id="IPR010104">
    <property type="entry name" value="TonB_rcpt_bac"/>
</dbReference>
<dbReference type="InterPro" id="IPR036942">
    <property type="entry name" value="Beta-barrel_TonB_sf"/>
</dbReference>
<evidence type="ECO:0000259" key="6">
    <source>
        <dbReference type="Pfam" id="PF07715"/>
    </source>
</evidence>
<feature type="domain" description="TonB-dependent receptor plug" evidence="6">
    <location>
        <begin position="42"/>
        <end position="151"/>
    </location>
</feature>
<dbReference type="PANTHER" id="PTHR40980:SF3">
    <property type="entry name" value="TONB-DEPENDENT RECEPTOR-LIKE BETA-BARREL DOMAIN-CONTAINING PROTEIN"/>
    <property type="match status" value="1"/>
</dbReference>
<evidence type="ECO:0000256" key="4">
    <source>
        <dbReference type="RuleBase" id="RU003357"/>
    </source>
</evidence>
<evidence type="ECO:0000313" key="8">
    <source>
        <dbReference type="Proteomes" id="UP001595904"/>
    </source>
</evidence>
<dbReference type="NCBIfam" id="TIGR01782">
    <property type="entry name" value="TonB-Xanth-Caul"/>
    <property type="match status" value="1"/>
</dbReference>
<organism evidence="7 8">
    <name type="scientific">Steroidobacter flavus</name>
    <dbReference type="NCBI Taxonomy" id="1842136"/>
    <lineage>
        <taxon>Bacteria</taxon>
        <taxon>Pseudomonadati</taxon>
        <taxon>Pseudomonadota</taxon>
        <taxon>Gammaproteobacteria</taxon>
        <taxon>Steroidobacterales</taxon>
        <taxon>Steroidobacteraceae</taxon>
        <taxon>Steroidobacter</taxon>
    </lineage>
</organism>
<dbReference type="InterPro" id="IPR000531">
    <property type="entry name" value="Beta-barrel_TonB"/>
</dbReference>
<dbReference type="InterPro" id="IPR012910">
    <property type="entry name" value="Plug_dom"/>
</dbReference>
<dbReference type="Proteomes" id="UP001595904">
    <property type="component" value="Unassembled WGS sequence"/>
</dbReference>
<evidence type="ECO:0000256" key="1">
    <source>
        <dbReference type="ARBA" id="ARBA00004442"/>
    </source>
</evidence>
<dbReference type="SUPFAM" id="SSF56935">
    <property type="entry name" value="Porins"/>
    <property type="match status" value="1"/>
</dbReference>
<feature type="domain" description="TonB-dependent receptor-like beta-barrel" evidence="5">
    <location>
        <begin position="438"/>
        <end position="946"/>
    </location>
</feature>
<sequence>MSLILGTAVTLPAFSAENTTTELEEVVVTGIRGSLNSSMELKRDSQGVMDGIVAEDIGKFPDTNLAESMQRVSGVSIDRSLGEGSKVTVRGVGPDFNLVLLNGRQMPAAQLEETGASSSRAFDFANLASESISALEVYKTSRASTPTGGIGATINIKTARPLDNPGLHTSFGAKGVMDTSVDNLPKSLQGDSITPEVSGIYSQTFGDDRFGISLSASYQERDFGFNQASVGNGWKTFAGDENNWGSIPQAGTPAAANIVNRPDATDTYSVPQNLGYSVNGVERKRTNGQLTLQYAPTDTITTTLDYTYSENKIAQQRNELSVWFNFGPSASTWTDGPVSSPLVYSEFIDANTAPSDLAMGGAKFATKNENKSVGFNTEWKPTDSFGLQFDFHNSTAESGADSPYGSNAVLGVAGFFRGTTTADFSRDFPVISVQLPNGMTAIDPSRTEVTGSSFRNSYMKTEIQQAQLTGNLEFFEDSRLDFGVGLTDLKNRSAYSNVQLDTWSSNADAGAYPDNVWRADTVRHYFDNIGGSGNPSLFNQFFTFDFETVRAIAASIGGEQNYRASPIFQVDRRVEEESQSAFVQYSQRWEWGLPMQGAVGLRYEKTDVTSRALVPTATGIVWVANNEFSLQLGDATFEKLEGDYNYVLPSLDFAVDLTDSIKFRASYGESIGRPLWDQIQGGRTLDQLVRINGGTGTQGNPKLKPLESENIDFSVEWYYGNSSYMSVGYFRKNIDNYIGTTVVTQTPYDLAHPGQGAYFQEAVASGCSDRDLTCIRNFIFNNHNGDPGVVADPINPADPTAARTGRIAGLPGDPIATFNITVPANQRSAELDGWEFNIQHMFWDTGFGLSANYTLVDSGLTYDNYNRGQQFALEGLSDAANLVAFYENEKFQVRAAYNWRDEFLARRFDGGGGPNPIYTEAYGQLDVSASYNWNENLTLMAEAINLTDEIYRQHSRTSHQVIMVQQTGPRFMIGARYKFGN</sequence>
<dbReference type="PANTHER" id="PTHR40980">
    <property type="entry name" value="PLUG DOMAIN-CONTAINING PROTEIN"/>
    <property type="match status" value="1"/>
</dbReference>
<evidence type="ECO:0000259" key="5">
    <source>
        <dbReference type="Pfam" id="PF00593"/>
    </source>
</evidence>
<comment type="subcellular location">
    <subcellularLocation>
        <location evidence="1 4">Cell outer membrane</location>
    </subcellularLocation>
</comment>
<protein>
    <submittedName>
        <fullName evidence="7">TonB-dependent receptor</fullName>
    </submittedName>
</protein>
<evidence type="ECO:0000256" key="3">
    <source>
        <dbReference type="ARBA" id="ARBA00023237"/>
    </source>
</evidence>
<evidence type="ECO:0000256" key="2">
    <source>
        <dbReference type="ARBA" id="ARBA00023136"/>
    </source>
</evidence>
<reference evidence="8" key="1">
    <citation type="journal article" date="2019" name="Int. J. Syst. Evol. Microbiol.">
        <title>The Global Catalogue of Microorganisms (GCM) 10K type strain sequencing project: providing services to taxonomists for standard genome sequencing and annotation.</title>
        <authorList>
            <consortium name="The Broad Institute Genomics Platform"/>
            <consortium name="The Broad Institute Genome Sequencing Center for Infectious Disease"/>
            <person name="Wu L."/>
            <person name="Ma J."/>
        </authorList>
    </citation>
    <scope>NUCLEOTIDE SEQUENCE [LARGE SCALE GENOMIC DNA]</scope>
    <source>
        <strain evidence="8">CGMCC 1.10759</strain>
    </source>
</reference>